<dbReference type="OrthoDB" id="10484321at2759"/>
<keyword evidence="2" id="KW-1185">Reference proteome</keyword>
<reference evidence="1 2" key="1">
    <citation type="journal article" date="2018" name="Sci. Rep.">
        <title>Comparative genomics provides insights into the lifestyle and reveals functional heterogeneity of dark septate endophytic fungi.</title>
        <authorList>
            <person name="Knapp D.G."/>
            <person name="Nemeth J.B."/>
            <person name="Barry K."/>
            <person name="Hainaut M."/>
            <person name="Henrissat B."/>
            <person name="Johnson J."/>
            <person name="Kuo A."/>
            <person name="Lim J.H.P."/>
            <person name="Lipzen A."/>
            <person name="Nolan M."/>
            <person name="Ohm R.A."/>
            <person name="Tamas L."/>
            <person name="Grigoriev I.V."/>
            <person name="Spatafora J.W."/>
            <person name="Nagy L.G."/>
            <person name="Kovacs G.M."/>
        </authorList>
    </citation>
    <scope>NUCLEOTIDE SEQUENCE [LARGE SCALE GENOMIC DNA]</scope>
    <source>
        <strain evidence="1 2">DSE2036</strain>
    </source>
</reference>
<proteinExistence type="predicted"/>
<sequence>MARATLDAAYGRMPYKQIAQLEGVMAGRKALAKQVRMVWATEHADWKPEQWA</sequence>
<accession>A0A2V1CWD9</accession>
<dbReference type="Proteomes" id="UP000244855">
    <property type="component" value="Unassembled WGS sequence"/>
</dbReference>
<evidence type="ECO:0000313" key="1">
    <source>
        <dbReference type="EMBL" id="PVH90038.1"/>
    </source>
</evidence>
<dbReference type="STRING" id="97972.A0A2V1CWD9"/>
<organism evidence="1 2">
    <name type="scientific">Periconia macrospinosa</name>
    <dbReference type="NCBI Taxonomy" id="97972"/>
    <lineage>
        <taxon>Eukaryota</taxon>
        <taxon>Fungi</taxon>
        <taxon>Dikarya</taxon>
        <taxon>Ascomycota</taxon>
        <taxon>Pezizomycotina</taxon>
        <taxon>Dothideomycetes</taxon>
        <taxon>Pleosporomycetidae</taxon>
        <taxon>Pleosporales</taxon>
        <taxon>Massarineae</taxon>
        <taxon>Periconiaceae</taxon>
        <taxon>Periconia</taxon>
    </lineage>
</organism>
<protein>
    <recommendedName>
        <fullName evidence="3">Transposase</fullName>
    </recommendedName>
</protein>
<evidence type="ECO:0008006" key="3">
    <source>
        <dbReference type="Google" id="ProtNLM"/>
    </source>
</evidence>
<dbReference type="AlphaFoldDB" id="A0A2V1CWD9"/>
<evidence type="ECO:0000313" key="2">
    <source>
        <dbReference type="Proteomes" id="UP000244855"/>
    </source>
</evidence>
<dbReference type="EMBL" id="KZ806827">
    <property type="protein sequence ID" value="PVH90038.1"/>
    <property type="molecule type" value="Genomic_DNA"/>
</dbReference>
<name>A0A2V1CWD9_9PLEO</name>
<gene>
    <name evidence="1" type="ORF">DM02DRAFT_665639</name>
</gene>